<sequence length="205" mass="22799">MNGEPAYRSVKVNFSNSDYDNVCETFGGGFERLPAWRELGNLLAHRPGWHFDVVNHGEALWCLGVLGECRLAIHVNDDLLFHCYDHDQDSDAVAADSTEVETWLQAREETARQPSGLLLKMASSDSWNLLKLYTFRIRVSWSDGYYAASVIALAEASFGRTVPEAVNGAAEMICRLFNAPAELAPSLTLAAELDETAVQRMRTEN</sequence>
<evidence type="ECO:0000313" key="2">
    <source>
        <dbReference type="Proteomes" id="UP001152519"/>
    </source>
</evidence>
<comment type="caution">
    <text evidence="1">The sequence shown here is derived from an EMBL/GenBank/DDBJ whole genome shotgun (WGS) entry which is preliminary data.</text>
</comment>
<protein>
    <submittedName>
        <fullName evidence="1">Uncharacterized protein</fullName>
    </submittedName>
</protein>
<gene>
    <name evidence="1" type="ORF">SCOCK_580038</name>
</gene>
<accession>A0A9W4DWE1</accession>
<organism evidence="1 2">
    <name type="scientific">Actinacidiphila cocklensis</name>
    <dbReference type="NCBI Taxonomy" id="887465"/>
    <lineage>
        <taxon>Bacteria</taxon>
        <taxon>Bacillati</taxon>
        <taxon>Actinomycetota</taxon>
        <taxon>Actinomycetes</taxon>
        <taxon>Kitasatosporales</taxon>
        <taxon>Streptomycetaceae</taxon>
        <taxon>Actinacidiphila</taxon>
    </lineage>
</organism>
<dbReference type="EMBL" id="CAJSLV010000090">
    <property type="protein sequence ID" value="CAG6397612.1"/>
    <property type="molecule type" value="Genomic_DNA"/>
</dbReference>
<reference evidence="1" key="1">
    <citation type="submission" date="2021-05" db="EMBL/GenBank/DDBJ databases">
        <authorList>
            <person name="Arsene-Ploetze F."/>
        </authorList>
    </citation>
    <scope>NUCLEOTIDE SEQUENCE</scope>
    <source>
        <strain evidence="1">DSM 42138</strain>
    </source>
</reference>
<dbReference type="RefSeq" id="WP_251497984.1">
    <property type="nucleotide sequence ID" value="NZ_CAJSLV010000090.1"/>
</dbReference>
<proteinExistence type="predicted"/>
<name>A0A9W4DWE1_9ACTN</name>
<dbReference type="AlphaFoldDB" id="A0A9W4DWE1"/>
<evidence type="ECO:0000313" key="1">
    <source>
        <dbReference type="EMBL" id="CAG6397612.1"/>
    </source>
</evidence>
<keyword evidence="2" id="KW-1185">Reference proteome</keyword>
<dbReference type="Proteomes" id="UP001152519">
    <property type="component" value="Unassembled WGS sequence"/>
</dbReference>